<dbReference type="STRING" id="286115.A0A507DTU1"/>
<dbReference type="Pfam" id="PF00271">
    <property type="entry name" value="Helicase_C"/>
    <property type="match status" value="1"/>
</dbReference>
<dbReference type="SUPFAM" id="SSF52540">
    <property type="entry name" value="P-loop containing nucleoside triphosphate hydrolases"/>
    <property type="match status" value="2"/>
</dbReference>
<dbReference type="GO" id="GO:0005524">
    <property type="term" value="F:ATP binding"/>
    <property type="evidence" value="ECO:0007669"/>
    <property type="project" value="UniProtKB-KW"/>
</dbReference>
<dbReference type="CDD" id="cd18793">
    <property type="entry name" value="SF2_C_SNF"/>
    <property type="match status" value="1"/>
</dbReference>
<dbReference type="InterPro" id="IPR014001">
    <property type="entry name" value="Helicase_ATP-bd"/>
</dbReference>
<accession>A0A507DTU1</accession>
<dbReference type="SMART" id="SM00490">
    <property type="entry name" value="HELICc"/>
    <property type="match status" value="1"/>
</dbReference>
<evidence type="ECO:0000259" key="5">
    <source>
        <dbReference type="PROSITE" id="PS51194"/>
    </source>
</evidence>
<organism evidence="6 7">
    <name type="scientific">Synchytrium endobioticum</name>
    <dbReference type="NCBI Taxonomy" id="286115"/>
    <lineage>
        <taxon>Eukaryota</taxon>
        <taxon>Fungi</taxon>
        <taxon>Fungi incertae sedis</taxon>
        <taxon>Chytridiomycota</taxon>
        <taxon>Chytridiomycota incertae sedis</taxon>
        <taxon>Chytridiomycetes</taxon>
        <taxon>Synchytriales</taxon>
        <taxon>Synchytriaceae</taxon>
        <taxon>Synchytrium</taxon>
    </lineage>
</organism>
<evidence type="ECO:0000313" key="6">
    <source>
        <dbReference type="EMBL" id="TPX54617.1"/>
    </source>
</evidence>
<keyword evidence="2" id="KW-0378">Hydrolase</keyword>
<dbReference type="GO" id="GO:0005634">
    <property type="term" value="C:nucleus"/>
    <property type="evidence" value="ECO:0007669"/>
    <property type="project" value="TreeGrafter"/>
</dbReference>
<proteinExistence type="predicted"/>
<dbReference type="InterPro" id="IPR027417">
    <property type="entry name" value="P-loop_NTPase"/>
</dbReference>
<dbReference type="PROSITE" id="PS51194">
    <property type="entry name" value="HELICASE_CTER"/>
    <property type="match status" value="1"/>
</dbReference>
<dbReference type="PANTHER" id="PTHR45626:SF51">
    <property type="entry name" value="SNF2-RELATED DOMAIN-CONTAINING PROTEIN"/>
    <property type="match status" value="1"/>
</dbReference>
<reference evidence="6 7" key="1">
    <citation type="journal article" date="2019" name="Sci. Rep.">
        <title>Comparative genomics of chytrid fungi reveal insights into the obligate biotrophic and pathogenic lifestyle of Synchytrium endobioticum.</title>
        <authorList>
            <person name="van de Vossenberg B.T.L.H."/>
            <person name="Warris S."/>
            <person name="Nguyen H.D.T."/>
            <person name="van Gent-Pelzer M.P.E."/>
            <person name="Joly D.L."/>
            <person name="van de Geest H.C."/>
            <person name="Bonants P.J.M."/>
            <person name="Smith D.S."/>
            <person name="Levesque C.A."/>
            <person name="van der Lee T.A.J."/>
        </authorList>
    </citation>
    <scope>NUCLEOTIDE SEQUENCE [LARGE SCALE GENOMIC DNA]</scope>
    <source>
        <strain evidence="6 7">MB42</strain>
    </source>
</reference>
<keyword evidence="3" id="KW-0067">ATP-binding</keyword>
<dbReference type="SMART" id="SM00487">
    <property type="entry name" value="DEXDc"/>
    <property type="match status" value="1"/>
</dbReference>
<dbReference type="GO" id="GO:0008094">
    <property type="term" value="F:ATP-dependent activity, acting on DNA"/>
    <property type="evidence" value="ECO:0007669"/>
    <property type="project" value="TreeGrafter"/>
</dbReference>
<evidence type="ECO:0000256" key="1">
    <source>
        <dbReference type="ARBA" id="ARBA00022741"/>
    </source>
</evidence>
<gene>
    <name evidence="6" type="ORF">SeMB42_g00193</name>
</gene>
<evidence type="ECO:0000256" key="4">
    <source>
        <dbReference type="SAM" id="MobiDB-lite"/>
    </source>
</evidence>
<dbReference type="GO" id="GO:0006281">
    <property type="term" value="P:DNA repair"/>
    <property type="evidence" value="ECO:0007669"/>
    <property type="project" value="TreeGrafter"/>
</dbReference>
<keyword evidence="7" id="KW-1185">Reference proteome</keyword>
<evidence type="ECO:0000256" key="3">
    <source>
        <dbReference type="ARBA" id="ARBA00022840"/>
    </source>
</evidence>
<dbReference type="GO" id="GO:0016787">
    <property type="term" value="F:hydrolase activity"/>
    <property type="evidence" value="ECO:0007669"/>
    <property type="project" value="UniProtKB-KW"/>
</dbReference>
<feature type="domain" description="Helicase C-terminal" evidence="5">
    <location>
        <begin position="881"/>
        <end position="1042"/>
    </location>
</feature>
<comment type="caution">
    <text evidence="6">The sequence shown here is derived from an EMBL/GenBank/DDBJ whole genome shotgun (WGS) entry which is preliminary data.</text>
</comment>
<keyword evidence="1" id="KW-0547">Nucleotide-binding</keyword>
<dbReference type="Proteomes" id="UP000317494">
    <property type="component" value="Unassembled WGS sequence"/>
</dbReference>
<dbReference type="InterPro" id="IPR049730">
    <property type="entry name" value="SNF2/RAD54-like_C"/>
</dbReference>
<dbReference type="EMBL" id="QEAN01000003">
    <property type="protein sequence ID" value="TPX54617.1"/>
    <property type="molecule type" value="Genomic_DNA"/>
</dbReference>
<feature type="region of interest" description="Disordered" evidence="4">
    <location>
        <begin position="822"/>
        <end position="866"/>
    </location>
</feature>
<dbReference type="Pfam" id="PF00176">
    <property type="entry name" value="SNF2-rel_dom"/>
    <property type="match status" value="1"/>
</dbReference>
<dbReference type="InterPro" id="IPR000330">
    <property type="entry name" value="SNF2_N"/>
</dbReference>
<dbReference type="PANTHER" id="PTHR45626">
    <property type="entry name" value="TRANSCRIPTION TERMINATION FACTOR 2-RELATED"/>
    <property type="match status" value="1"/>
</dbReference>
<feature type="region of interest" description="Disordered" evidence="4">
    <location>
        <begin position="1168"/>
        <end position="1191"/>
    </location>
</feature>
<dbReference type="VEuPathDB" id="FungiDB:SeMB42_g00193"/>
<name>A0A507DTU1_9FUNG</name>
<dbReference type="Gene3D" id="3.40.50.300">
    <property type="entry name" value="P-loop containing nucleotide triphosphate hydrolases"/>
    <property type="match status" value="2"/>
</dbReference>
<feature type="compositionally biased region" description="Basic residues" evidence="4">
    <location>
        <begin position="1175"/>
        <end position="1191"/>
    </location>
</feature>
<sequence length="1307" mass="147586">MACRGSYIPAGTVTVPLPPSTGLDAVSSSSSTQWDDLTHTVISSLQSQGPPTKQLLQHAASLIRSRWALFDYWREGLRLVLRVYLKPMDETPNAQSKRCERAMRELIYQHLSNKKDSWENPRQVYSSGSVGIRGLEDALDVSQTLQKVYQALESPEIEHLTEEASPPENKLYCDFVQSPMILGIRTPPYAYQKKGISKMLRRELTRGTINHPDVLQCTAVDGSCYFLEKTSGIVRRFLRDDEDSFRDVRGGICCEDMGNGKTYMMLSLIAATRYQLATPSRQDSTIKDRNTELLKYDVSPFIRDCYETQSPDTEFDPSSKPLPLMALAARAVLKCMPLSLCKSKLPRQIYKRLEQCETFFVRQIQASNRPMRNARTMKEFKIHTSSCSFVIVPETLVDQWISEFNKHVSDSALRMLVIKDDHVIPDEGILKRYQIILMGYNRFMKEDEKGGFDFLGIPRVCRCPYIGSTRGKDCQCDGLSHGPEQLRYESPLVKIHALRLIIDEGHVVSDKHSRVVRMAKKLSVERRWICTGTPLPNMAVLAKEREIVEKLDLERLAGILDFLELRPYCDVPIKGIKGCFRDVILRPVLNKSTRGYALLQTLLNDMMIRSRPEVVERDVTLPPLYERVVRLNMTRLQRETYNYYLAMVALNAILSQREHQDFLLHPQNRRHRRIIIDNIIQSSFWRPVSGVDGIIQDLDAAIENGQDGLQQAETRGFSPADIELLKRTVDLLLQARHDSSFVVQQSPAEVMYYVQHWPIGLDNCATFAVPDMKDVVMVGGDAVEEVRRYYNSLDEKGIVVTQEEGKDADSVADRLPRLLFHSPCGTPRSTTASMSSSPSSSSSSFSISNSGHLTHQIHPPDQSETEEARLATKLISTASSKLTYLAECIMQHSVADKIIIYTDVHNEIAFLHQICRMARIPCLLYHRRGMSVDERSKNIALFQTAEFVRVMIMDIRVGAYGIDLSSACRVYFTSPVWAPDVERQALKRAHRIGCHKPVHVETLVARGSIEEDVLNIRTDVSSQVKQKTIYDDGIRHKLLQIFKYIENDDNNEAGNADGVQLLSEPITAFPKLSPRHRDEPDIIDPLQTYDGVTDLYDPDVPLVNMRATWVNSKNREDSSDDEFDDVMDSTCYPDTVDGASSGNIDIAHNHPNVVKPGQMYLVGGAHADSTAKPVKSPRKRQHQNTHRHQIPGGISKRRRLMAPLRSLRKKNKCGSSRTIDMGNGMNSVTEKNAAENGEATEANVCSGNVIQQDLSANGNTSESRCEMILVTVLVIFCSIVNSILSCSPVIYLPVVPVQYLFNHMQQC</sequence>
<evidence type="ECO:0000256" key="2">
    <source>
        <dbReference type="ARBA" id="ARBA00022801"/>
    </source>
</evidence>
<dbReference type="InterPro" id="IPR050628">
    <property type="entry name" value="SNF2_RAD54_helicase_TF"/>
</dbReference>
<protein>
    <recommendedName>
        <fullName evidence="5">Helicase C-terminal domain-containing protein</fullName>
    </recommendedName>
</protein>
<feature type="compositionally biased region" description="Low complexity" evidence="4">
    <location>
        <begin position="833"/>
        <end position="850"/>
    </location>
</feature>
<dbReference type="InterPro" id="IPR001650">
    <property type="entry name" value="Helicase_C-like"/>
</dbReference>
<evidence type="ECO:0000313" key="7">
    <source>
        <dbReference type="Proteomes" id="UP000317494"/>
    </source>
</evidence>